<name>A0AC58M153_CASCN</name>
<accession>A0AC58M153</accession>
<dbReference type="RefSeq" id="XP_073923128.1">
    <property type="nucleotide sequence ID" value="XM_074067027.1"/>
</dbReference>
<gene>
    <name evidence="2" type="primary">Ahnak2</name>
</gene>
<proteinExistence type="predicted"/>
<organism evidence="1 2">
    <name type="scientific">Castor canadensis</name>
    <name type="common">American beaver</name>
    <dbReference type="NCBI Taxonomy" id="51338"/>
    <lineage>
        <taxon>Eukaryota</taxon>
        <taxon>Metazoa</taxon>
        <taxon>Chordata</taxon>
        <taxon>Craniata</taxon>
        <taxon>Vertebrata</taxon>
        <taxon>Euteleostomi</taxon>
        <taxon>Mammalia</taxon>
        <taxon>Eutheria</taxon>
        <taxon>Euarchontoglires</taxon>
        <taxon>Glires</taxon>
        <taxon>Rodentia</taxon>
        <taxon>Castorimorpha</taxon>
        <taxon>Castoridae</taxon>
        <taxon>Castor</taxon>
    </lineage>
</organism>
<sequence>MCDCFHVVLPTWPGAPGSVSGRQLQPEGPDAETEENHSVTEGPTDEIIRPRPQGSSPVYEYTAEGAGFGVQENVPGRRTSGRRRSWWKRHSGDSPAFSSMSNSEAVQEATEVTLKTEVEAGATGYSVTGGGDQGIFVKQVLKDSPADTLFSLREGDQLLSTTIFFDDIKYEDAFKILQYSEPYKVQFKIKRKLPASKEDEWAALYPQQVSKGKEKKQDKDVADGCTETPTKSVEADGDRERLISKSRVGRSRRPQDRLSWPKFQAIRSRRGARPRRSHSSSEAYEQADTSDVSPTNTDTEAQQPAEHWEQKAMQGSQRKRFLNLRFRMGLGQDRSTAQQPGGQAQDVPAEVLEHVESWDDEQQDIKTAEGGRSEERTLMTEAIPALTTQLSMEPGILILGEGDSREGESRVDRRKRKTEQAKTQEKAKTHTEPGTQSTLRTSWKDEQDGVESLEMGIARLSLQDKSEEGSPQRYPPDTQVRIRHLKTPKFGFAKENMLESERRAATTELAQKQLKDSRVKTAQETDRERDTGAGDSEPKKHMLGQEDRRTQRDTAQKGQEHTQEEEEEIEKQRGQVRTKIPKLKMPTFGWSPSKERQQSKEKTAQVYESERIEQETLGNVRTQTHSKDGEGRTRKKTEETTKILQKQKDSMTKEMTITMGGMEDATKEDKFKMPKLSTPSLGVLAPGKSMEASLEVLAPKVQEDISQPSIPGDHKTKDFSFELPSADLEVKAGQVNVKIQEGQLPEGELEGQAAGESLKGLLPKVQMPSLKIPTVDIKGTKEDQKGTKGEDSTPNVDVPSLEVDIQAPGAKLEGNLALADKDMAAKDSKFKMPKFKMPSFGVSKPGKGMETSLEVSAPKVKADVALPSIQSDLKTTDISVEFPSTDLVVEAGKVDVKLPEGQLPKREMAGQAAGTTLKDHLPKVHQSIKMPKVDLKGPQVEIKGPNVVMKGPKGKVNKPELDVPSLEMDVQAPGARLEGDLAMEDKDLAAKDSKFKMPKFKMPSFGVSAPGKSMEASMEVSAPKVQADVALPSIQGDLKITDTRVELPSADLEFKTGQEDVKLPEGQRPEGELTSQAAGAGLKGHLPKVQMPSLKTPKVDIKGPKLDVKGPKGKVSASERDMSSLDVDIQVPGDNLKGDLAQADKDMATKDRKFKMPKFKMPSFGVLAPGKDMEASLEVSAQKVQADVVLPSIQGDLKITDTSVELPSAELEVKDGQVDVRLPEGQLPQGELAEHTAGKDLKGHLPKLQILGLKMPKVEIKGPQVDIKGSKVDMNSPKGKVSTPELEVDIQAPRAKPQMDQALADKDMAAKDSKFKRPKFKMPSFGVPAPGKDLEASLEISAPMIQADVALPSIQGDLKITDTSVELPSADLEVQDSQVDMRLPEGQLPQGELAEHAAGAGLKGHLPKLQIPGIKMPKVEIMGPQVDIKGSKVDMKSPKGKVITPELEVDIQAPGAKLEMDQALAEKDVATKDSKFKMPKFKMPSFGVPAPGKTMEALLDVSAPKIQEDVPLPSIQAELKTTDVSLELPSAGLDIKTGQEDVKLPEGQLPEGELVGQATGAGLKGHLPKVQMPSLKISKVDLKGPQVDIKGPKVDIKGSKVDMKGPTGEVSTPKLEVDIQAPRAKLEGDLALAEKDLAAKDSKFKMPKFKMPSFGVSAPGKGMEASVEVSAPKIQEDVPLPSIQAKLKSTDVSLELPSAELDIKTGQEDVKFLEGELPEGELVGQATGAELKGHLPKVQMPSLKMPQVDLKGPQVDIKGPKVDMKGPKGDVSTSELDMPSLEVDFQAPGAKLEGDLALAEKDLAAKDSKFKMPKFKMPSFGVSAPGKGMEASVEVSAPKIQEDVPLPSIQAELKTTDVSLELPSAELKIKTGQEDVKFLEGELPEGELVGQATGAELKGHLPKVQMPSLKMPQVDLKGPQVDIKGPKVDMKGPKGEVSTSELDMPSLEVDFQAPGAKLEGDLALAEKDLAAKDSKFKMPKFKMPSFRVSAPGKGTEASVEVSAPKIQEDVPLPSIQAELKTTDVSLELPSAELKIKTGQEDVKFLEGELPEGELVGQATGAELKGHLPKVQMPSLKMPQVDLKGPQVDIKGPKVDMKGPKGEVSTSELDMPSLEVDFQAPGAKLEGDLALAEKDLAAKDSKFKMPKFKMPSFGLSAPGKGTEASLKVSDPKVQTDVALPLIQCDLQTTDVTVEQPPADLEFKAGQLDVKLPERQLPEGEPVGQATGVGLKGHLPKVQMPSLKISKVDLKGPNVDTKGPKVDVKGPKGDVSTSDLDMPSLEVDIKAPGAKLERDLALADKDMTSRDSKFKMPKFKMPSFGVSAPGKDTEASLEVSAPKVQADVALPSILGDIETTDFSVEFPSADLEFKACQLDVRIQEGQKHKGELEGKAAGASHKGHLHKVQMPSMKMTKVDLKGPQMEGKGPKGEVSTSELDMPSLEVDIKAPGAKLEGDLSPADKDMAAKDSKFKMPKFKMPSFGVSAPGKSMEASVEVSAPKIQEDVPLPSIQAELKTTDVSLELPSAELDIKTGQEDVKFLEGQLLEGELVGQATGSGLKDHLPKVQMTSPKMPKVGLKGPQVDIKGPKVDIKGSKVDMKGPTGEVSTPKLEVDIQAPRAKLEGDLALADKDMAAKDSKFKMPKFKMPSFGVSAPGKGMEASVEVSAPKIQEDVPLPSIQAELKTTDVSLELPSAELKIKTGQEDVKFLEGELPEGELVGQATGAELKGHLPKVQMPSLKMPQVDLKGPQVDIKGPKVDMKGPKGEVSTSELDMPSLEVDFQAPGAKLEGDLALAEKDLAAKDSKFKMPKFKMPSFRVSAPGKGTEASVEVSAPKIQEDVPLPSIQAELKTTDVSLELPSAELEIKTGQDDVKFPESELPEGELVGQATGADLKVHLPKMQMPSLKMPQGDLKGPQVDIKGPKLDIQEFKVDMKGPTGEVSTPELEVDVQAPRAKLEMDQALTEKDVATKDSKFKMPKFKMPSFGLSAPGKGTEASLKVSDPKVQTDVALPLIQCDLQITDVTVEQPPADLEFKAGQLDVKLPERQLPEGEPVGQATGVGLKGHLPKVQMPSLKMPQVDLSGPQVDIKGPKVDVKGPKGDVSTSDLDMPSLEVDIKAPGAKLERDLALADKDMTSRDSKFKMPKFKMPSFGMSAPGKDTEASLKVSVPKVQEDVALPSFQGDLKITDTSVELPSAELEFKTGQEEVKLPQGQLPEGEVVGQAAGAGLKGHLPKMQMPGLKMPKVELKGPQGDIKGSKVDVKGPKDDVSAYVLDMPNLVVDIQAPGARLEGDLALADKDVAAKDSKFKMPKFKMPSFGVSAPGKDMEASLEVSAIKVQADVALSSIQGDLKITDTSVELPSAELEFKTGQEDVKLLQGQLPEGELVGQATGAELKGHLPKVQMPSLKMPQVDLKGPQVDIKGPKVDMKGPKGDVSTSELDMPSLEVDFQAPGAKLEGDLALAEKDLGAKDSKFKMPKFKMPSFGVSAPGKGMEASVEVSAPKIQEDVPLPSIQAELKTTDVSLELPSAELEIKTGQDDIKFLEGELLEGELVGQATGAGLKDLLPKVQTPSLKMPKVDLKGPQVDIKGPKVDIKGSKVDMKGPTGDVSTPELEVDVQAPGAKLETNQALAEKDVAAKDSKFKMPKFKMPSFGVSAPGKGTEASLKVSASKVQTDVALPLIQGDLQTTDVTIEQPSADLEFKAGQLDVKLLEGQLPKCELVGQATGAGLKDHLPKVQMHRFEMPKVDLEGPKLDVKGPKGDVSTSELDVPSLEVDIQAPTAKLEMDQAMADKDMAAKDSKFKMPSFGVSAPDKSMEALLEVSTPKVQADVALPSIQGKLKTTDVSLELPSAELEIKTGQEDVKLPEGQLPEGELVGQATGAGQKGHLPNVQMPGLKMSKVDLKGPQVDIKGPKMDMKCPKGDVSTFDLKMPSLEVDIQAPGAKLKEDLAPAEKDLATKDSKFKMPKFKMPSFGVSAPGKDTETSLEVSAPKVQADVALSSIQGDLKTTDVSMELPSAELEFKAGYVDVKLPEGQLPEGELTGQAAGAGLKDLLPKLQIPSLKMPKVDIKGPQVDLKGPQVDIKGSKVDMKGPTGKVSTPELDVDIQAPRAKLEMDQAVAEKDVAAKDSKFKRPKFKMPSFGVSTPGKGMEASLASKVQTDVALNLIQGDLQTTDVTVEQPSADLEFKAGQLDVKLLEGQLPEAELVGQATGAGLKGHPPKVQIPTLKIPKVDLKGPQVDIKDSRVDVKGPKGEVSAPQVVMPSLEMDIQAPGAKLDGDLGPADKDVVFKDSKFKMPKFKMPSFGLSTSGKSSEPCVLSGYKVTSVPSFPPSSLDSPLSSECFAEPHCLSDASSAVFDSSVHVCTSDILPASSRDSQSSPIHPVPPSFHFRVTFPKFHKPKFAFEAPSTSVSNLDSGIADHDVVLSPVSPGQVQDSSGERIKVPLLSCSQDMSTDVPVYQSMEEHSSQSGAGATAALPDQDGKGSPFKLSHFQLPSFSLSPKKEVELTVVPEYHLEDPTLSVVLSSDQMDSQTTGHVSQLEAHPDLLTDKEGEKGKSKKPGFTMPRLALPKLKPSKGWTILPQGDVETLHPVGGDSEASESESSGGVGEGTGTKEGPLEGEHINLQLPQVCIPSLDFAKPGLTASMAKVEVSQCKADLPLPKHDPAVTGGSKGVGLEGDSASQSCGEGTAPTTDDPLQPSCRQPDDVPTMERPEEDATVGDMPADSHGRWFKMPKFYLPGFRRSSSKDQDGARDQEATQMHMSAATAPAKTDATAREQVSHVPGSQVEAGADVTASESTMYTDVLRHDPHSTDLKLHLPTARMSQMDLPTSEIRIQPAEGSLSIQMPGVRWSEPQVPPEGVGKWLQPETEGHDLAKVEKRTETWSSQPEGPLKLKASSADVPSQISIVNTGQLWEDSVLKVTFPKLNVPRFSFPAPSSEDDIFFPVVRKVQDAEASVHTALCQDGPGLWGASLLKTGAEDTREQPASPDLPLEASPVSKVRVHIQGAQGKSQEVIIRSRVTQEYADLAVPEAFSTQIVRESEIPVSTIQTPSYGFSLLKVKVPEPSMPASVCTVALDSGALEGLGEAPTPTIPGADLLPGDLQSEATEPFEMISASVNLPGLQTFTSEVRSGPQLADSGSDEEPAEILEFPDDSQEVKTSLSDEDRAPKEKPESKKSSGLLWSWLPSIGFSSVDETSSDSRDDARRSAPIQTQPMAQPDTEQPKKQERAGWFRFPKLGFSSPTKKSKSSEDEADLAEQRLQEEVVTFFDARESLSPEEDEDCERAAGAAGSRQESRVMVTSPARTELVLQEQGKNAGDDSAPRPMAK</sequence>
<keyword evidence="1" id="KW-1185">Reference proteome</keyword>
<protein>
    <submittedName>
        <fullName evidence="2">Protein AHNAK2 isoform X1</fullName>
    </submittedName>
</protein>
<dbReference type="Proteomes" id="UP001732720">
    <property type="component" value="Chromosome 3"/>
</dbReference>
<evidence type="ECO:0000313" key="1">
    <source>
        <dbReference type="Proteomes" id="UP001732720"/>
    </source>
</evidence>
<evidence type="ECO:0000313" key="2">
    <source>
        <dbReference type="RefSeq" id="XP_073923128.1"/>
    </source>
</evidence>
<reference evidence="2" key="1">
    <citation type="submission" date="2025-08" db="UniProtKB">
        <authorList>
            <consortium name="RefSeq"/>
        </authorList>
    </citation>
    <scope>IDENTIFICATION</scope>
</reference>